<reference evidence="3 4" key="1">
    <citation type="submission" date="2020-12" db="EMBL/GenBank/DDBJ databases">
        <authorList>
            <person name="Lu T."/>
            <person name="Wang Q."/>
            <person name="Han X."/>
        </authorList>
    </citation>
    <scope>NUCLEOTIDE SEQUENCE [LARGE SCALE GENOMIC DNA]</scope>
    <source>
        <strain evidence="3 4">WQ 585</strain>
    </source>
</reference>
<evidence type="ECO:0000313" key="4">
    <source>
        <dbReference type="Proteomes" id="UP000635316"/>
    </source>
</evidence>
<feature type="domain" description="Amidase" evidence="2">
    <location>
        <begin position="31"/>
        <end position="447"/>
    </location>
</feature>
<sequence>MATLPVDPLLDGGIEVFGKDFRSGKITSVQLTEIYLERIKKLDEKLGAFEFVDTEKALATARAMDLLRQSGTDLGPLMGLPIAIKDVFTIAGMPPPKVGTNINFPDILGDAEGPFIQALRKAGCVFLGKTKTVEFCLGITGDSAPRGTPWNPADPESHRLPGGSSSGSGVATAAGLCAFAIGSDSGGSVRVPAAFNGVFGLKTTFGFWPVDGAFPLDPRVDSIGLLTKSAQDALVIFRAISSILFGYKFQPSSSGIRVDRLRLGIPENHFQDNVNPEIEQAFKTTNQWLQEAGSILESIVVPEAPERADYFPVSMPAALLSVLGKDNFLEQKNIMDPVIAKRIESGLEAKTYDFLALEDKRTRSRMAVENRFIGFDAWVSPTTADYPPLLSELANPDNAFKLALGMTQNTQPANYLGLCAVSIPLQTEGLPIGYQLMGAPGNDLKLLEIAVEIEKMLRKKSLIANKQ</sequence>
<proteinExistence type="predicted"/>
<dbReference type="SUPFAM" id="SSF75304">
    <property type="entry name" value="Amidase signature (AS) enzymes"/>
    <property type="match status" value="1"/>
</dbReference>
<dbReference type="EMBL" id="JAENGP010000019">
    <property type="protein sequence ID" value="MBK1782390.1"/>
    <property type="molecule type" value="Genomic_DNA"/>
</dbReference>
<protein>
    <submittedName>
        <fullName evidence="3">Amidase</fullName>
    </submittedName>
</protein>
<name>A0ABS1EH91_9BURK</name>
<dbReference type="InterPro" id="IPR000120">
    <property type="entry name" value="Amidase"/>
</dbReference>
<keyword evidence="4" id="KW-1185">Reference proteome</keyword>
<dbReference type="PANTHER" id="PTHR11895:SF176">
    <property type="entry name" value="AMIDASE AMID-RELATED"/>
    <property type="match status" value="1"/>
</dbReference>
<gene>
    <name evidence="3" type="ORF">JHL22_14330</name>
</gene>
<evidence type="ECO:0000256" key="1">
    <source>
        <dbReference type="SAM" id="MobiDB-lite"/>
    </source>
</evidence>
<dbReference type="InterPro" id="IPR023631">
    <property type="entry name" value="Amidase_dom"/>
</dbReference>
<dbReference type="InterPro" id="IPR036928">
    <property type="entry name" value="AS_sf"/>
</dbReference>
<evidence type="ECO:0000313" key="3">
    <source>
        <dbReference type="EMBL" id="MBK1782390.1"/>
    </source>
</evidence>
<feature type="region of interest" description="Disordered" evidence="1">
    <location>
        <begin position="146"/>
        <end position="166"/>
    </location>
</feature>
<dbReference type="RefSeq" id="WP_200238943.1">
    <property type="nucleotide sequence ID" value="NZ_JAENGP010000019.1"/>
</dbReference>
<dbReference type="Pfam" id="PF01425">
    <property type="entry name" value="Amidase"/>
    <property type="match status" value="1"/>
</dbReference>
<evidence type="ECO:0000259" key="2">
    <source>
        <dbReference type="Pfam" id="PF01425"/>
    </source>
</evidence>
<dbReference type="PROSITE" id="PS00571">
    <property type="entry name" value="AMIDASES"/>
    <property type="match status" value="1"/>
</dbReference>
<dbReference type="Proteomes" id="UP000635316">
    <property type="component" value="Unassembled WGS sequence"/>
</dbReference>
<dbReference type="PANTHER" id="PTHR11895">
    <property type="entry name" value="TRANSAMIDASE"/>
    <property type="match status" value="1"/>
</dbReference>
<organism evidence="3 4">
    <name type="scientific">Advenella mandrilli</name>
    <dbReference type="NCBI Taxonomy" id="2800330"/>
    <lineage>
        <taxon>Bacteria</taxon>
        <taxon>Pseudomonadati</taxon>
        <taxon>Pseudomonadota</taxon>
        <taxon>Betaproteobacteria</taxon>
        <taxon>Burkholderiales</taxon>
        <taxon>Alcaligenaceae</taxon>
    </lineage>
</organism>
<comment type="caution">
    <text evidence="3">The sequence shown here is derived from an EMBL/GenBank/DDBJ whole genome shotgun (WGS) entry which is preliminary data.</text>
</comment>
<accession>A0ABS1EH91</accession>
<dbReference type="Gene3D" id="3.90.1300.10">
    <property type="entry name" value="Amidase signature (AS) domain"/>
    <property type="match status" value="1"/>
</dbReference>
<dbReference type="InterPro" id="IPR020556">
    <property type="entry name" value="Amidase_CS"/>
</dbReference>